<feature type="domain" description="Tyr recombinase" evidence="2">
    <location>
        <begin position="4"/>
        <end position="182"/>
    </location>
</feature>
<reference evidence="3" key="1">
    <citation type="submission" date="2021-10" db="EMBL/GenBank/DDBJ databases">
        <title>Anaerobic single-cell dispensing facilitates the cultivation of human gut bacteria.</title>
        <authorList>
            <person name="Afrizal A."/>
        </authorList>
    </citation>
    <scope>NUCLEOTIDE SEQUENCE</scope>
    <source>
        <strain evidence="3">CLA-AA-H215</strain>
    </source>
</reference>
<evidence type="ECO:0000256" key="1">
    <source>
        <dbReference type="ARBA" id="ARBA00023172"/>
    </source>
</evidence>
<dbReference type="InterPro" id="IPR050090">
    <property type="entry name" value="Tyrosine_recombinase_XerCD"/>
</dbReference>
<evidence type="ECO:0000313" key="4">
    <source>
        <dbReference type="Proteomes" id="UP001198182"/>
    </source>
</evidence>
<proteinExistence type="predicted"/>
<dbReference type="GO" id="GO:0015074">
    <property type="term" value="P:DNA integration"/>
    <property type="evidence" value="ECO:0007669"/>
    <property type="project" value="InterPro"/>
</dbReference>
<dbReference type="Pfam" id="PF00589">
    <property type="entry name" value="Phage_integrase"/>
    <property type="match status" value="1"/>
</dbReference>
<dbReference type="GO" id="GO:0003677">
    <property type="term" value="F:DNA binding"/>
    <property type="evidence" value="ECO:0007669"/>
    <property type="project" value="InterPro"/>
</dbReference>
<dbReference type="InterPro" id="IPR002104">
    <property type="entry name" value="Integrase_catalytic"/>
</dbReference>
<dbReference type="PANTHER" id="PTHR30349:SF82">
    <property type="entry name" value="INTEGRASE_RECOMBINASE YOEC-RELATED"/>
    <property type="match status" value="1"/>
</dbReference>
<dbReference type="EMBL" id="JAJEQR010000007">
    <property type="protein sequence ID" value="MCC2229986.1"/>
    <property type="molecule type" value="Genomic_DNA"/>
</dbReference>
<dbReference type="Proteomes" id="UP001198182">
    <property type="component" value="Unassembled WGS sequence"/>
</dbReference>
<dbReference type="GO" id="GO:0006310">
    <property type="term" value="P:DNA recombination"/>
    <property type="evidence" value="ECO:0007669"/>
    <property type="project" value="UniProtKB-KW"/>
</dbReference>
<dbReference type="InterPro" id="IPR013762">
    <property type="entry name" value="Integrase-like_cat_sf"/>
</dbReference>
<keyword evidence="4" id="KW-1185">Reference proteome</keyword>
<dbReference type="PANTHER" id="PTHR30349">
    <property type="entry name" value="PHAGE INTEGRASE-RELATED"/>
    <property type="match status" value="1"/>
</dbReference>
<dbReference type="Gene3D" id="1.10.443.10">
    <property type="entry name" value="Intergrase catalytic core"/>
    <property type="match status" value="1"/>
</dbReference>
<dbReference type="RefSeq" id="WP_308452720.1">
    <property type="nucleotide sequence ID" value="NZ_JAJEQR010000007.1"/>
</dbReference>
<comment type="caution">
    <text evidence="3">The sequence shown here is derived from an EMBL/GenBank/DDBJ whole genome shotgun (WGS) entry which is preliminary data.</text>
</comment>
<evidence type="ECO:0000259" key="2">
    <source>
        <dbReference type="PROSITE" id="PS51898"/>
    </source>
</evidence>
<gene>
    <name evidence="3" type="ORF">LKD81_03075</name>
</gene>
<dbReference type="SUPFAM" id="SSF56349">
    <property type="entry name" value="DNA breaking-rejoining enzymes"/>
    <property type="match status" value="1"/>
</dbReference>
<keyword evidence="1" id="KW-0233">DNA recombination</keyword>
<evidence type="ECO:0000313" key="3">
    <source>
        <dbReference type="EMBL" id="MCC2229986.1"/>
    </source>
</evidence>
<organism evidence="3 4">
    <name type="scientific">Hominifimenecus microfluidus</name>
    <dbReference type="NCBI Taxonomy" id="2885348"/>
    <lineage>
        <taxon>Bacteria</taxon>
        <taxon>Bacillati</taxon>
        <taxon>Bacillota</taxon>
        <taxon>Clostridia</taxon>
        <taxon>Lachnospirales</taxon>
        <taxon>Lachnospiraceae</taxon>
        <taxon>Hominifimenecus</taxon>
    </lineage>
</organism>
<dbReference type="AlphaFoldDB" id="A0AAE3E7K2"/>
<dbReference type="InterPro" id="IPR011010">
    <property type="entry name" value="DNA_brk_join_enz"/>
</dbReference>
<protein>
    <submittedName>
        <fullName evidence="3">Tyrosine-type recombinase/integrase</fullName>
    </submittedName>
</protein>
<accession>A0AAE3E7K2</accession>
<dbReference type="PROSITE" id="PS51898">
    <property type="entry name" value="TYR_RECOMBINASE"/>
    <property type="match status" value="1"/>
</dbReference>
<sequence>MANKKSLALTKEQYENIIGAMRMGGNTFRANDRIAAALVLEANLGLRIGDILKLRLQDIVLDGARYRLDIVEEKTQKKRVFTVPQPIYQYLRVYCMDHGIASGEVIFPVTERAVQKYLVKVTEELGYSSIGTHSFRKFFATEIYLNNNYNIVLVQQLLQHSSAAITQRYIGISSKEIEDALAGHIELL</sequence>
<name>A0AAE3E7K2_9FIRM</name>